<accession>A0A9P0HSU7</accession>
<feature type="domain" description="DUF7042" evidence="1">
    <location>
        <begin position="301"/>
        <end position="407"/>
    </location>
</feature>
<dbReference type="PANTHER" id="PTHR22255:SF9">
    <property type="entry name" value="LP06548P"/>
    <property type="match status" value="1"/>
</dbReference>
<evidence type="ECO:0000313" key="3">
    <source>
        <dbReference type="EMBL" id="CAH1407390.1"/>
    </source>
</evidence>
<keyword evidence="4" id="KW-1185">Reference proteome</keyword>
<dbReference type="InterPro" id="IPR055471">
    <property type="entry name" value="DUF7043"/>
</dbReference>
<sequence>MHKRHNNVLQYKETYCMTSGDLPTLCNEITGDATLLSMFRVDAAGVTCPFKSPPFSVVYSKGHGDCGFPASTAEACTDDTRLVFRFQACPDIHGTEAAVEELECLATWREGTYHYLVGRLHHKMATVDEERYRCFLYHKVDHIYQVAQSGEATCSGLLTPNEGSRNMKLSRIEGQHTKCKFPVWVTNHYHWRSLDYSHSFHFSHRNASLKISSRGGVTETKLVCHNVEVENAKMARIVVHVVSGCDGGYKCMTIHKRDNNVIQMQQSGMHNNAEEACLSTNYESSSSANTITMITGTLPTVKCPLEGRYAPTKIEPETTAECTQQTNLQLLLMGCSPSQDIMEFESTCKAIPKTSYSCHGSWKENSTTYVVGSPVSRHSTDARHYCFILSHSSGGMTVERVAETCAITSRPTEFTFNVTEIGKCSETSSGERNTFIPAIAAVALLVCLYQAHR</sequence>
<reference evidence="3" key="1">
    <citation type="submission" date="2022-01" db="EMBL/GenBank/DDBJ databases">
        <authorList>
            <person name="King R."/>
        </authorList>
    </citation>
    <scope>NUCLEOTIDE SEQUENCE</scope>
</reference>
<name>A0A9P0HSU7_NEZVI</name>
<dbReference type="Pfam" id="PF23069">
    <property type="entry name" value="DUF7042"/>
    <property type="match status" value="2"/>
</dbReference>
<proteinExistence type="predicted"/>
<dbReference type="GO" id="GO:0061909">
    <property type="term" value="P:autophagosome-lysosome fusion"/>
    <property type="evidence" value="ECO:0007669"/>
    <property type="project" value="TreeGrafter"/>
</dbReference>
<dbReference type="AlphaFoldDB" id="A0A9P0HSU7"/>
<dbReference type="InterPro" id="IPR055470">
    <property type="entry name" value="DUF7042"/>
</dbReference>
<protein>
    <submittedName>
        <fullName evidence="3">Uncharacterized protein</fullName>
    </submittedName>
</protein>
<feature type="domain" description="DUF7043" evidence="2">
    <location>
        <begin position="176"/>
        <end position="285"/>
    </location>
</feature>
<dbReference type="Proteomes" id="UP001152798">
    <property type="component" value="Chromosome 7"/>
</dbReference>
<gene>
    <name evidence="3" type="ORF">NEZAVI_LOCUS15110</name>
</gene>
<dbReference type="PANTHER" id="PTHR22255">
    <property type="entry name" value="LP06548P"/>
    <property type="match status" value="1"/>
</dbReference>
<dbReference type="OrthoDB" id="9979716at2759"/>
<dbReference type="EMBL" id="OV725083">
    <property type="protein sequence ID" value="CAH1407390.1"/>
    <property type="molecule type" value="Genomic_DNA"/>
</dbReference>
<evidence type="ECO:0000259" key="1">
    <source>
        <dbReference type="Pfam" id="PF23069"/>
    </source>
</evidence>
<organism evidence="3 4">
    <name type="scientific">Nezara viridula</name>
    <name type="common">Southern green stink bug</name>
    <name type="synonym">Cimex viridulus</name>
    <dbReference type="NCBI Taxonomy" id="85310"/>
    <lineage>
        <taxon>Eukaryota</taxon>
        <taxon>Metazoa</taxon>
        <taxon>Ecdysozoa</taxon>
        <taxon>Arthropoda</taxon>
        <taxon>Hexapoda</taxon>
        <taxon>Insecta</taxon>
        <taxon>Pterygota</taxon>
        <taxon>Neoptera</taxon>
        <taxon>Paraneoptera</taxon>
        <taxon>Hemiptera</taxon>
        <taxon>Heteroptera</taxon>
        <taxon>Panheteroptera</taxon>
        <taxon>Pentatomomorpha</taxon>
        <taxon>Pentatomoidea</taxon>
        <taxon>Pentatomidae</taxon>
        <taxon>Pentatominae</taxon>
        <taxon>Nezara</taxon>
    </lineage>
</organism>
<dbReference type="Pfam" id="PF23070">
    <property type="entry name" value="DUF7043"/>
    <property type="match status" value="1"/>
</dbReference>
<feature type="domain" description="DUF7042" evidence="1">
    <location>
        <begin position="46"/>
        <end position="170"/>
    </location>
</feature>
<evidence type="ECO:0000313" key="4">
    <source>
        <dbReference type="Proteomes" id="UP001152798"/>
    </source>
</evidence>
<evidence type="ECO:0000259" key="2">
    <source>
        <dbReference type="Pfam" id="PF23070"/>
    </source>
</evidence>